<dbReference type="SMART" id="SM00355">
    <property type="entry name" value="ZnF_C2H2"/>
    <property type="match status" value="4"/>
</dbReference>
<proteinExistence type="predicted"/>
<evidence type="ECO:0000259" key="1">
    <source>
        <dbReference type="PROSITE" id="PS00028"/>
    </source>
</evidence>
<feature type="domain" description="C2H2-type" evidence="1">
    <location>
        <begin position="290"/>
        <end position="311"/>
    </location>
</feature>
<reference evidence="2" key="1">
    <citation type="submission" date="2023-10" db="EMBL/GenBank/DDBJ databases">
        <title>Genome assembly of Pristionchus species.</title>
        <authorList>
            <person name="Yoshida K."/>
            <person name="Sommer R.J."/>
        </authorList>
    </citation>
    <scope>NUCLEOTIDE SEQUENCE</scope>
    <source>
        <strain evidence="2">RS0144</strain>
    </source>
</reference>
<dbReference type="InterPro" id="IPR057829">
    <property type="entry name" value="Znf_C2H2_ZN142_21/23"/>
</dbReference>
<feature type="non-terminal residue" evidence="2">
    <location>
        <position position="1"/>
    </location>
</feature>
<organism evidence="2 3">
    <name type="scientific">Pristionchus entomophagus</name>
    <dbReference type="NCBI Taxonomy" id="358040"/>
    <lineage>
        <taxon>Eukaryota</taxon>
        <taxon>Metazoa</taxon>
        <taxon>Ecdysozoa</taxon>
        <taxon>Nematoda</taxon>
        <taxon>Chromadorea</taxon>
        <taxon>Rhabditida</taxon>
        <taxon>Rhabditina</taxon>
        <taxon>Diplogasteromorpha</taxon>
        <taxon>Diplogasteroidea</taxon>
        <taxon>Neodiplogasteridae</taxon>
        <taxon>Pristionchus</taxon>
    </lineage>
</organism>
<gene>
    <name evidence="2" type="ORF">PENTCL1PPCAC_25014</name>
</gene>
<protein>
    <recommendedName>
        <fullName evidence="1">C2H2-type domain-containing protein</fullName>
    </recommendedName>
</protein>
<evidence type="ECO:0000313" key="2">
    <source>
        <dbReference type="EMBL" id="GMT02840.1"/>
    </source>
</evidence>
<sequence length="420" mass="46980">SLSSSFSRPMADPAESLFVSLRTTAGLTSNSDDAFSQLLHQLNAVLNVRATGGSPTSEMHRAAVGELFECISRNERSMYGDAKNIAFLNFAKSFAALSDSAQNLFDPLSPHCATVSEASPRSGPPRLYPANRDVYQMLHDERDYDQVSSPGLLVDASMDNSSLDGEYGGRLTRRSGLLSPRYRTSSPMYDYEAKAEEVEEERDLLDDPRATPSQHDATMMISALFGPVVAASTPKAPPAKKQKMTTPKVDPPEYEVCPYCVYQSTCAAHVTKHVRIDHPSVWLDFANIGCRLCDYRCRSNNTLKKHSRLVHGDTWQQWVSQRRLSFPIDAACPFCSEPTEDIHSLCQHVIKQHLNDVNKQDPYIGCDGCDETFIWGADLYAHWTRHHSPCPGYVRLRELKTGLRTARETTVEEEEDRNPE</sequence>
<dbReference type="Gene3D" id="3.30.160.60">
    <property type="entry name" value="Classic Zinc Finger"/>
    <property type="match status" value="2"/>
</dbReference>
<comment type="caution">
    <text evidence="2">The sequence shown here is derived from an EMBL/GenBank/DDBJ whole genome shotgun (WGS) entry which is preliminary data.</text>
</comment>
<keyword evidence="3" id="KW-1185">Reference proteome</keyword>
<accession>A0AAV5U7M0</accession>
<dbReference type="InterPro" id="IPR013087">
    <property type="entry name" value="Znf_C2H2_type"/>
</dbReference>
<dbReference type="Pfam" id="PF23612">
    <property type="entry name" value="zf-C2H2_ZN142"/>
    <property type="match status" value="1"/>
</dbReference>
<evidence type="ECO:0000313" key="3">
    <source>
        <dbReference type="Proteomes" id="UP001432027"/>
    </source>
</evidence>
<dbReference type="PROSITE" id="PS00028">
    <property type="entry name" value="ZINC_FINGER_C2H2_1"/>
    <property type="match status" value="2"/>
</dbReference>
<dbReference type="Proteomes" id="UP001432027">
    <property type="component" value="Unassembled WGS sequence"/>
</dbReference>
<dbReference type="EMBL" id="BTSX01000006">
    <property type="protein sequence ID" value="GMT02840.1"/>
    <property type="molecule type" value="Genomic_DNA"/>
</dbReference>
<dbReference type="AlphaFoldDB" id="A0AAV5U7M0"/>
<name>A0AAV5U7M0_9BILA</name>
<feature type="domain" description="C2H2-type" evidence="1">
    <location>
        <begin position="366"/>
        <end position="387"/>
    </location>
</feature>